<evidence type="ECO:0000256" key="1">
    <source>
        <dbReference type="ARBA" id="ARBA00023125"/>
    </source>
</evidence>
<feature type="DNA-binding region" description="H-T-H motif" evidence="2">
    <location>
        <begin position="30"/>
        <end position="49"/>
    </location>
</feature>
<dbReference type="InterPro" id="IPR009057">
    <property type="entry name" value="Homeodomain-like_sf"/>
</dbReference>
<reference evidence="4 5" key="1">
    <citation type="submission" date="2016-07" db="EMBL/GenBank/DDBJ databases">
        <title>Caryophanon tenue genome sequencing.</title>
        <authorList>
            <person name="Verma A."/>
            <person name="Pal Y."/>
            <person name="Krishnamurthi S."/>
        </authorList>
    </citation>
    <scope>NUCLEOTIDE SEQUENCE [LARGE SCALE GENOMIC DNA]</scope>
    <source>
        <strain evidence="4 5">DSM 14152</strain>
    </source>
</reference>
<dbReference type="InterPro" id="IPR001647">
    <property type="entry name" value="HTH_TetR"/>
</dbReference>
<dbReference type="Pfam" id="PF13443">
    <property type="entry name" value="HTH_26"/>
    <property type="match status" value="1"/>
</dbReference>
<dbReference type="GO" id="GO:0003677">
    <property type="term" value="F:DNA binding"/>
    <property type="evidence" value="ECO:0007669"/>
    <property type="project" value="UniProtKB-UniRule"/>
</dbReference>
<organism evidence="4 5">
    <name type="scientific">Caryophanon tenue</name>
    <dbReference type="NCBI Taxonomy" id="33978"/>
    <lineage>
        <taxon>Bacteria</taxon>
        <taxon>Bacillati</taxon>
        <taxon>Bacillota</taxon>
        <taxon>Bacilli</taxon>
        <taxon>Bacillales</taxon>
        <taxon>Caryophanaceae</taxon>
        <taxon>Caryophanon</taxon>
    </lineage>
</organism>
<evidence type="ECO:0000313" key="5">
    <source>
        <dbReference type="Proteomes" id="UP000093199"/>
    </source>
</evidence>
<dbReference type="PANTHER" id="PTHR43479:SF7">
    <property type="entry name" value="TETR-FAMILY TRANSCRIPTIONAL REGULATOR"/>
    <property type="match status" value="1"/>
</dbReference>
<keyword evidence="5" id="KW-1185">Reference proteome</keyword>
<name>A0A1C0YBN8_9BACL</name>
<accession>A0A1C0YBN8</accession>
<gene>
    <name evidence="4" type="ORF">A6M13_03160</name>
</gene>
<dbReference type="EMBL" id="MASJ01000023">
    <property type="protein sequence ID" value="OCS84592.1"/>
    <property type="molecule type" value="Genomic_DNA"/>
</dbReference>
<protein>
    <recommendedName>
        <fullName evidence="3">HTH tetR-type domain-containing protein</fullName>
    </recommendedName>
</protein>
<dbReference type="SUPFAM" id="SSF46689">
    <property type="entry name" value="Homeodomain-like"/>
    <property type="match status" value="1"/>
</dbReference>
<evidence type="ECO:0000256" key="2">
    <source>
        <dbReference type="PROSITE-ProRule" id="PRU00335"/>
    </source>
</evidence>
<dbReference type="PANTHER" id="PTHR43479">
    <property type="entry name" value="ACREF/ENVCD OPERON REPRESSOR-RELATED"/>
    <property type="match status" value="1"/>
</dbReference>
<proteinExistence type="predicted"/>
<sequence>MKLDPRQVKSKSKLHEAYVSLLMEGQQQLTIQQVCQKAGITRPTFYKLYKDTQELRRDIVMHLLAELNRALTIENPKPLAELPEHERGERLTLLFEHVQQHHIAYETMLIYEPDALLTNGIQEILKKYIRNGLHFSDTKAYLIANEELIIAYAAGAYIESLRWWITSNYSVSATDMANVLIELSLNGPYTKRMP</sequence>
<evidence type="ECO:0000313" key="4">
    <source>
        <dbReference type="EMBL" id="OCS84592.1"/>
    </source>
</evidence>
<dbReference type="OrthoDB" id="118249at2"/>
<dbReference type="Gene3D" id="1.10.357.10">
    <property type="entry name" value="Tetracycline Repressor, domain 2"/>
    <property type="match status" value="1"/>
</dbReference>
<keyword evidence="1 2" id="KW-0238">DNA-binding</keyword>
<dbReference type="AlphaFoldDB" id="A0A1C0YBN8"/>
<feature type="domain" description="HTH tetR-type" evidence="3">
    <location>
        <begin position="7"/>
        <end position="67"/>
    </location>
</feature>
<dbReference type="RefSeq" id="WP_066545645.1">
    <property type="nucleotide sequence ID" value="NZ_MASJ01000023.1"/>
</dbReference>
<evidence type="ECO:0000259" key="3">
    <source>
        <dbReference type="PROSITE" id="PS50977"/>
    </source>
</evidence>
<dbReference type="InterPro" id="IPR039532">
    <property type="entry name" value="TetR_C_Firmicutes"/>
</dbReference>
<dbReference type="STRING" id="33978.A6M13_03160"/>
<dbReference type="InterPro" id="IPR050624">
    <property type="entry name" value="HTH-type_Tx_Regulator"/>
</dbReference>
<dbReference type="PROSITE" id="PS50977">
    <property type="entry name" value="HTH_TETR_2"/>
    <property type="match status" value="1"/>
</dbReference>
<comment type="caution">
    <text evidence="4">The sequence shown here is derived from an EMBL/GenBank/DDBJ whole genome shotgun (WGS) entry which is preliminary data.</text>
</comment>
<dbReference type="Proteomes" id="UP000093199">
    <property type="component" value="Unassembled WGS sequence"/>
</dbReference>
<dbReference type="Pfam" id="PF14278">
    <property type="entry name" value="TetR_C_8"/>
    <property type="match status" value="1"/>
</dbReference>
<dbReference type="InterPro" id="IPR001387">
    <property type="entry name" value="Cro/C1-type_HTH"/>
</dbReference>